<sequence length="208" mass="22623">MESDVMGVVNIAVPEKSSKLGFILAAVTGGIGVAISVICIPFVSPGFRRICLPYVPATTDQVEHVLQALKGRSGRLVDIGSGDGRIVVAAAKAGFQADGVELNPWLVAYSKVSALSNGVSSKTSFFKKDLWKFNLEKYNNVVIFGVEEMMEELKEKFTSELRPNSTIVACRFPIPNCKPVLTIGEGVDTVWVYETPLKHIHKITLIKV</sequence>
<comment type="similarity">
    <text evidence="1">Belongs to the ANT/ATPSC lysine N-methyltransferase family.</text>
</comment>
<evidence type="ECO:0000313" key="7">
    <source>
        <dbReference type="Proteomes" id="UP000215335"/>
    </source>
</evidence>
<keyword evidence="2" id="KW-0489">Methyltransferase</keyword>
<evidence type="ECO:0000256" key="3">
    <source>
        <dbReference type="ARBA" id="ARBA00022679"/>
    </source>
</evidence>
<feature type="transmembrane region" description="Helical" evidence="5">
    <location>
        <begin position="20"/>
        <end position="43"/>
    </location>
</feature>
<keyword evidence="5" id="KW-1133">Transmembrane helix</keyword>
<dbReference type="GO" id="GO:1905706">
    <property type="term" value="P:regulation of mitochondrial ATP synthesis coupled proton transport"/>
    <property type="evidence" value="ECO:0007669"/>
    <property type="project" value="TreeGrafter"/>
</dbReference>
<dbReference type="Proteomes" id="UP000215335">
    <property type="component" value="Unassembled WGS sequence"/>
</dbReference>
<keyword evidence="5" id="KW-0472">Membrane</keyword>
<protein>
    <recommendedName>
        <fullName evidence="8">Methyltransferase domain-containing protein</fullName>
    </recommendedName>
</protein>
<accession>A0A232FBK6</accession>
<gene>
    <name evidence="6" type="ORF">TSAR_009635</name>
</gene>
<organism evidence="6 7">
    <name type="scientific">Trichomalopsis sarcophagae</name>
    <dbReference type="NCBI Taxonomy" id="543379"/>
    <lineage>
        <taxon>Eukaryota</taxon>
        <taxon>Metazoa</taxon>
        <taxon>Ecdysozoa</taxon>
        <taxon>Arthropoda</taxon>
        <taxon>Hexapoda</taxon>
        <taxon>Insecta</taxon>
        <taxon>Pterygota</taxon>
        <taxon>Neoptera</taxon>
        <taxon>Endopterygota</taxon>
        <taxon>Hymenoptera</taxon>
        <taxon>Apocrita</taxon>
        <taxon>Proctotrupomorpha</taxon>
        <taxon>Chalcidoidea</taxon>
        <taxon>Pteromalidae</taxon>
        <taxon>Pteromalinae</taxon>
        <taxon>Trichomalopsis</taxon>
    </lineage>
</organism>
<evidence type="ECO:0008006" key="8">
    <source>
        <dbReference type="Google" id="ProtNLM"/>
    </source>
</evidence>
<evidence type="ECO:0000256" key="2">
    <source>
        <dbReference type="ARBA" id="ARBA00022603"/>
    </source>
</evidence>
<dbReference type="SUPFAM" id="SSF53335">
    <property type="entry name" value="S-adenosyl-L-methionine-dependent methyltransferases"/>
    <property type="match status" value="1"/>
</dbReference>
<evidence type="ECO:0000256" key="4">
    <source>
        <dbReference type="ARBA" id="ARBA00022691"/>
    </source>
</evidence>
<keyword evidence="3" id="KW-0808">Transferase</keyword>
<reference evidence="6 7" key="1">
    <citation type="journal article" date="2017" name="Curr. Biol.">
        <title>The Evolution of Venom by Co-option of Single-Copy Genes.</title>
        <authorList>
            <person name="Martinson E.O."/>
            <person name="Mrinalini"/>
            <person name="Kelkar Y.D."/>
            <person name="Chang C.H."/>
            <person name="Werren J.H."/>
        </authorList>
    </citation>
    <scope>NUCLEOTIDE SEQUENCE [LARGE SCALE GENOMIC DNA]</scope>
    <source>
        <strain evidence="6 7">Alberta</strain>
        <tissue evidence="6">Whole body</tissue>
    </source>
</reference>
<evidence type="ECO:0000256" key="5">
    <source>
        <dbReference type="SAM" id="Phobius"/>
    </source>
</evidence>
<dbReference type="PANTHER" id="PTHR13610:SF9">
    <property type="entry name" value="FI06469P"/>
    <property type="match status" value="1"/>
</dbReference>
<keyword evidence="4" id="KW-0949">S-adenosyl-L-methionine</keyword>
<comment type="caution">
    <text evidence="6">The sequence shown here is derived from an EMBL/GenBank/DDBJ whole genome shotgun (WGS) entry which is preliminary data.</text>
</comment>
<dbReference type="OrthoDB" id="66144at2759"/>
<proteinExistence type="inferred from homology"/>
<keyword evidence="5" id="KW-0812">Transmembrane</keyword>
<dbReference type="GO" id="GO:0032259">
    <property type="term" value="P:methylation"/>
    <property type="evidence" value="ECO:0007669"/>
    <property type="project" value="UniProtKB-KW"/>
</dbReference>
<dbReference type="AlphaFoldDB" id="A0A232FBK6"/>
<dbReference type="Gene3D" id="3.40.50.150">
    <property type="entry name" value="Vaccinia Virus protein VP39"/>
    <property type="match status" value="1"/>
</dbReference>
<evidence type="ECO:0000256" key="1">
    <source>
        <dbReference type="ARBA" id="ARBA00010633"/>
    </source>
</evidence>
<dbReference type="GO" id="GO:0005739">
    <property type="term" value="C:mitochondrion"/>
    <property type="evidence" value="ECO:0007669"/>
    <property type="project" value="TreeGrafter"/>
</dbReference>
<keyword evidence="7" id="KW-1185">Reference proteome</keyword>
<dbReference type="STRING" id="543379.A0A232FBK6"/>
<dbReference type="InterPro" id="IPR026170">
    <property type="entry name" value="FAM173A/B"/>
</dbReference>
<dbReference type="EMBL" id="NNAY01000460">
    <property type="protein sequence ID" value="OXU28224.1"/>
    <property type="molecule type" value="Genomic_DNA"/>
</dbReference>
<evidence type="ECO:0000313" key="6">
    <source>
        <dbReference type="EMBL" id="OXU28224.1"/>
    </source>
</evidence>
<name>A0A232FBK6_9HYME</name>
<dbReference type="InterPro" id="IPR029063">
    <property type="entry name" value="SAM-dependent_MTases_sf"/>
</dbReference>
<dbReference type="GO" id="GO:0016279">
    <property type="term" value="F:protein-lysine N-methyltransferase activity"/>
    <property type="evidence" value="ECO:0007669"/>
    <property type="project" value="InterPro"/>
</dbReference>
<dbReference type="PANTHER" id="PTHR13610">
    <property type="entry name" value="METHYLTRANSFERASE DOMAIN-CONTAINING PROTEIN"/>
    <property type="match status" value="1"/>
</dbReference>